<gene>
    <name evidence="2" type="ORF">GCM10010246_56800</name>
</gene>
<reference evidence="2 3" key="1">
    <citation type="journal article" date="2019" name="Int. J. Syst. Evol. Microbiol.">
        <title>The Global Catalogue of Microorganisms (GCM) 10K type strain sequencing project: providing services to taxonomists for standard genome sequencing and annotation.</title>
        <authorList>
            <consortium name="The Broad Institute Genomics Platform"/>
            <consortium name="The Broad Institute Genome Sequencing Center for Infectious Disease"/>
            <person name="Wu L."/>
            <person name="Ma J."/>
        </authorList>
    </citation>
    <scope>NUCLEOTIDE SEQUENCE [LARGE SCALE GENOMIC DNA]</scope>
    <source>
        <strain evidence="2 3">JCM 4316</strain>
    </source>
</reference>
<proteinExistence type="predicted"/>
<name>A0ABN3GS30_9ACTN</name>
<comment type="caution">
    <text evidence="2">The sequence shown here is derived from an EMBL/GenBank/DDBJ whole genome shotgun (WGS) entry which is preliminary data.</text>
</comment>
<accession>A0ABN3GS30</accession>
<evidence type="ECO:0000313" key="3">
    <source>
        <dbReference type="Proteomes" id="UP001500253"/>
    </source>
</evidence>
<feature type="region of interest" description="Disordered" evidence="1">
    <location>
        <begin position="1"/>
        <end position="25"/>
    </location>
</feature>
<sequence length="132" mass="14335">MCSGPGPRREFETLSGRNGHEGLDSEWSGRVRQHLDAGWKQLADRLAEAGLATKVSNEGQDIADGLKEIYFHDIRARAVGLSGVAINDIEYLAGFLIRSPHRAGINYPSSRAGLPYGFDLTVDPAVDPDLCL</sequence>
<dbReference type="Proteomes" id="UP001500253">
    <property type="component" value="Unassembled WGS sequence"/>
</dbReference>
<organism evidence="2 3">
    <name type="scientific">Streptomyces cuspidosporus</name>
    <dbReference type="NCBI Taxonomy" id="66882"/>
    <lineage>
        <taxon>Bacteria</taxon>
        <taxon>Bacillati</taxon>
        <taxon>Actinomycetota</taxon>
        <taxon>Actinomycetes</taxon>
        <taxon>Kitasatosporales</taxon>
        <taxon>Streptomycetaceae</taxon>
        <taxon>Streptomyces</taxon>
    </lineage>
</organism>
<keyword evidence="3" id="KW-1185">Reference proteome</keyword>
<evidence type="ECO:0000313" key="2">
    <source>
        <dbReference type="EMBL" id="GAA2359347.1"/>
    </source>
</evidence>
<evidence type="ECO:0000256" key="1">
    <source>
        <dbReference type="SAM" id="MobiDB-lite"/>
    </source>
</evidence>
<feature type="compositionally biased region" description="Basic and acidic residues" evidence="1">
    <location>
        <begin position="7"/>
        <end position="25"/>
    </location>
</feature>
<protein>
    <submittedName>
        <fullName evidence="2">Uncharacterized protein</fullName>
    </submittedName>
</protein>
<dbReference type="EMBL" id="BAAASD010000029">
    <property type="protein sequence ID" value="GAA2359347.1"/>
    <property type="molecule type" value="Genomic_DNA"/>
</dbReference>